<keyword evidence="3" id="KW-1185">Reference proteome</keyword>
<accession>A0A1V9Y2W8</accession>
<keyword evidence="1" id="KW-1133">Transmembrane helix</keyword>
<feature type="transmembrane region" description="Helical" evidence="1">
    <location>
        <begin position="28"/>
        <end position="51"/>
    </location>
</feature>
<dbReference type="AlphaFoldDB" id="A0A1V9Y2W8"/>
<organism evidence="2 3">
    <name type="scientific">Tropilaelaps mercedesae</name>
    <dbReference type="NCBI Taxonomy" id="418985"/>
    <lineage>
        <taxon>Eukaryota</taxon>
        <taxon>Metazoa</taxon>
        <taxon>Ecdysozoa</taxon>
        <taxon>Arthropoda</taxon>
        <taxon>Chelicerata</taxon>
        <taxon>Arachnida</taxon>
        <taxon>Acari</taxon>
        <taxon>Parasitiformes</taxon>
        <taxon>Mesostigmata</taxon>
        <taxon>Gamasina</taxon>
        <taxon>Dermanyssoidea</taxon>
        <taxon>Laelapidae</taxon>
        <taxon>Tropilaelaps</taxon>
    </lineage>
</organism>
<comment type="caution">
    <text evidence="2">The sequence shown here is derived from an EMBL/GenBank/DDBJ whole genome shotgun (WGS) entry which is preliminary data.</text>
</comment>
<name>A0A1V9Y2W8_9ACAR</name>
<protein>
    <submittedName>
        <fullName evidence="2">Uncharacterized protein</fullName>
    </submittedName>
</protein>
<sequence>MGAEDYNNTVYVIELRDNSGEDWLSKDVYPFLILFSLATLGLGYWAAVMCLRCRGHIPYAHLSEEYEFRWQKPPEAPTTKLQVPVSKGGRNDQDNVIFEQIRLPSDKMDQPRKVCPSIVASSGENVDVSLVVPESVVHEPNPTA</sequence>
<evidence type="ECO:0000313" key="3">
    <source>
        <dbReference type="Proteomes" id="UP000192247"/>
    </source>
</evidence>
<evidence type="ECO:0000256" key="1">
    <source>
        <dbReference type="SAM" id="Phobius"/>
    </source>
</evidence>
<gene>
    <name evidence="2" type="ORF">BIW11_02448</name>
</gene>
<reference evidence="2 3" key="1">
    <citation type="journal article" date="2017" name="Gigascience">
        <title>Draft genome of the honey bee ectoparasitic mite, Tropilaelaps mercedesae, is shaped by the parasitic life history.</title>
        <authorList>
            <person name="Dong X."/>
            <person name="Armstrong S.D."/>
            <person name="Xia D."/>
            <person name="Makepeace B.L."/>
            <person name="Darby A.C."/>
            <person name="Kadowaki T."/>
        </authorList>
    </citation>
    <scope>NUCLEOTIDE SEQUENCE [LARGE SCALE GENOMIC DNA]</scope>
    <source>
        <strain evidence="2">Wuxi-XJTLU</strain>
    </source>
</reference>
<dbReference type="EMBL" id="MNPL01000363">
    <property type="protein sequence ID" value="OQR80086.1"/>
    <property type="molecule type" value="Genomic_DNA"/>
</dbReference>
<keyword evidence="1" id="KW-0812">Transmembrane</keyword>
<proteinExistence type="predicted"/>
<keyword evidence="1" id="KW-0472">Membrane</keyword>
<dbReference type="Proteomes" id="UP000192247">
    <property type="component" value="Unassembled WGS sequence"/>
</dbReference>
<evidence type="ECO:0000313" key="2">
    <source>
        <dbReference type="EMBL" id="OQR80086.1"/>
    </source>
</evidence>
<dbReference type="InParanoid" id="A0A1V9Y2W8"/>